<comment type="subcellular location">
    <subcellularLocation>
        <location evidence="5">Cytoplasm</location>
        <location evidence="5">Cytoskeleton</location>
        <location evidence="5">Microtubule organizing center</location>
    </subcellularLocation>
</comment>
<feature type="domain" description="Gamma tubulin complex component protein N-terminal" evidence="8">
    <location>
        <begin position="193"/>
        <end position="621"/>
    </location>
</feature>
<dbReference type="InterPro" id="IPR042241">
    <property type="entry name" value="GCP_C_sf"/>
</dbReference>
<dbReference type="PANTHER" id="PTHR19302">
    <property type="entry name" value="GAMMA TUBULIN COMPLEX PROTEIN"/>
    <property type="match status" value="1"/>
</dbReference>
<dbReference type="Gene3D" id="1.20.120.1900">
    <property type="entry name" value="Gamma-tubulin complex, C-terminal domain"/>
    <property type="match status" value="1"/>
</dbReference>
<name>A0A9P8RR64_9PEZI</name>
<dbReference type="InterPro" id="IPR041470">
    <property type="entry name" value="GCP_N"/>
</dbReference>
<dbReference type="EMBL" id="JAGHQM010000456">
    <property type="protein sequence ID" value="KAH0560070.1"/>
    <property type="molecule type" value="Genomic_DNA"/>
</dbReference>
<gene>
    <name evidence="9" type="ORF">GP486_003405</name>
</gene>
<evidence type="ECO:0000256" key="3">
    <source>
        <dbReference type="ARBA" id="ARBA00022701"/>
    </source>
</evidence>
<dbReference type="GO" id="GO:0043015">
    <property type="term" value="F:gamma-tubulin binding"/>
    <property type="evidence" value="ECO:0007669"/>
    <property type="project" value="InterPro"/>
</dbReference>
<feature type="region of interest" description="Disordered" evidence="6">
    <location>
        <begin position="98"/>
        <end position="119"/>
    </location>
</feature>
<evidence type="ECO:0000313" key="10">
    <source>
        <dbReference type="Proteomes" id="UP000750711"/>
    </source>
</evidence>
<keyword evidence="4 5" id="KW-0206">Cytoskeleton</keyword>
<evidence type="ECO:0000259" key="7">
    <source>
        <dbReference type="Pfam" id="PF04130"/>
    </source>
</evidence>
<organism evidence="9 10">
    <name type="scientific">Trichoglossum hirsutum</name>
    <dbReference type="NCBI Taxonomy" id="265104"/>
    <lineage>
        <taxon>Eukaryota</taxon>
        <taxon>Fungi</taxon>
        <taxon>Dikarya</taxon>
        <taxon>Ascomycota</taxon>
        <taxon>Pezizomycotina</taxon>
        <taxon>Geoglossomycetes</taxon>
        <taxon>Geoglossales</taxon>
        <taxon>Geoglossaceae</taxon>
        <taxon>Trichoglossum</taxon>
    </lineage>
</organism>
<dbReference type="GO" id="GO:0051321">
    <property type="term" value="P:meiotic cell cycle"/>
    <property type="evidence" value="ECO:0007669"/>
    <property type="project" value="TreeGrafter"/>
</dbReference>
<sequence>MDVEFNVDLGEERGDAFAIPDLWKSSVYAQSFSVPSSVLFAGVDFNGKFRVTSHIHETVLTWRSASGEKIEPAFKLVDFDNGLFNASTLPLQSLYDSDAPSEITSSQDADQPPPPEQETDDIWQLADKFVVPNPTKYVSWDAPLNSDFREPATAYITEAGSRVFDAALKLQAHASPSGDGIDNILQTDVFYACLYCLGLGRSSVLFDYDREAKKFRPRIDKFRISGSTVDTTQSLTNRFFECGNSMRNLEDFVERTYASRYRRISITAEMLVAYTLGSKSMLGLVALADAVSVVLSALQARLSIPPGPTDGILKLQALFHNPNLILTCFSEIIAVATTARFEEELLSVLYLKIQQLEYKSGWLRDILLDVLSHVAAPWLEFVSSWIGLRRENGMEIDKEGERKGFVKIELKRLVEDRDAEGKEIDYELVQEFIPTFITQEDAQTVFESGKALRFLRACHPAHPIAKVGAAPGNKAPTLNWKFSWEDVEKIEAKSKEYEGNLTEAIRRYNNHGVTERPLVRNLPHVTQEFEVFGKAEDEIKAHISASSVLMDQPPLLLDKSPLNGLRSRIFEISSSSTVPPNCDLSTFAPPISLTPLLSLCPLISAQARLINSSCIRLFFKEHDLRSHLSLQRKFHLFGDGAFISRLSHALLDPELETAQRQQGVARSGGIMGLKLGSRDSWPPASSELRLALMGVLADSYHAATNDGREHKGGYLSRDGELPGGLSFAIRELSQDELEKCTDPHSIEALDFLRLQYKPPSPLDAIITPTSLHKYDRLFKLLLRMIRMLYVVNQLFRGVTDRTRPQQPAIDPVMHRFRIEAHHFIMAVSSYFFEVSVGATWAKFEAKLDEIERRIDADDGNGNGNDAAGIGQSEGLDRLREFHERVLDRIMFAALLRKRQEQVMNLLEDIFTIILAFARLSSSRAQASSPPTLGPPPPPPCRHPSPNDDDNGREMRELYLRFRKRVSVFVSVCRGLSEKHRYAHGTTSGGGSHREVEELFENDALREDGGNTIGQLLLKLEMSGYYSEPVRKLG</sequence>
<keyword evidence="3 5" id="KW-0493">Microtubule</keyword>
<dbReference type="GO" id="GO:0005874">
    <property type="term" value="C:microtubule"/>
    <property type="evidence" value="ECO:0007669"/>
    <property type="project" value="UniProtKB-KW"/>
</dbReference>
<comment type="caution">
    <text evidence="9">The sequence shown here is derived from an EMBL/GenBank/DDBJ whole genome shotgun (WGS) entry which is preliminary data.</text>
</comment>
<dbReference type="Pfam" id="PF17681">
    <property type="entry name" value="GCP_N_terminal"/>
    <property type="match status" value="1"/>
</dbReference>
<evidence type="ECO:0000313" key="9">
    <source>
        <dbReference type="EMBL" id="KAH0560070.1"/>
    </source>
</evidence>
<protein>
    <recommendedName>
        <fullName evidence="5">Spindle pole body component</fullName>
    </recommendedName>
</protein>
<accession>A0A9P8RR64</accession>
<comment type="similarity">
    <text evidence="1 5">Belongs to the TUBGCP family.</text>
</comment>
<dbReference type="GO" id="GO:0051225">
    <property type="term" value="P:spindle assembly"/>
    <property type="evidence" value="ECO:0007669"/>
    <property type="project" value="TreeGrafter"/>
</dbReference>
<keyword evidence="2 5" id="KW-0963">Cytoplasm</keyword>
<dbReference type="Pfam" id="PF04130">
    <property type="entry name" value="GCP_C_terminal"/>
    <property type="match status" value="1"/>
</dbReference>
<reference evidence="9" key="1">
    <citation type="submission" date="2021-03" db="EMBL/GenBank/DDBJ databases">
        <title>Comparative genomics and phylogenomic investigation of the class Geoglossomycetes provide insights into ecological specialization and systematics.</title>
        <authorList>
            <person name="Melie T."/>
            <person name="Pirro S."/>
            <person name="Miller A.N."/>
            <person name="Quandt A."/>
        </authorList>
    </citation>
    <scope>NUCLEOTIDE SEQUENCE</scope>
    <source>
        <strain evidence="9">CAQ_001_2017</strain>
    </source>
</reference>
<dbReference type="GO" id="GO:0000922">
    <property type="term" value="C:spindle pole"/>
    <property type="evidence" value="ECO:0007669"/>
    <property type="project" value="InterPro"/>
</dbReference>
<evidence type="ECO:0000256" key="1">
    <source>
        <dbReference type="ARBA" id="ARBA00010337"/>
    </source>
</evidence>
<dbReference type="GO" id="GO:0000278">
    <property type="term" value="P:mitotic cell cycle"/>
    <property type="evidence" value="ECO:0007669"/>
    <property type="project" value="TreeGrafter"/>
</dbReference>
<dbReference type="GO" id="GO:0005816">
    <property type="term" value="C:spindle pole body"/>
    <property type="evidence" value="ECO:0007669"/>
    <property type="project" value="UniProtKB-ARBA"/>
</dbReference>
<evidence type="ECO:0000256" key="2">
    <source>
        <dbReference type="ARBA" id="ARBA00022490"/>
    </source>
</evidence>
<proteinExistence type="inferred from homology"/>
<evidence type="ECO:0000256" key="5">
    <source>
        <dbReference type="RuleBase" id="RU363050"/>
    </source>
</evidence>
<evidence type="ECO:0000256" key="4">
    <source>
        <dbReference type="ARBA" id="ARBA00023212"/>
    </source>
</evidence>
<dbReference type="GO" id="GO:0007020">
    <property type="term" value="P:microtubule nucleation"/>
    <property type="evidence" value="ECO:0007669"/>
    <property type="project" value="InterPro"/>
</dbReference>
<dbReference type="GO" id="GO:0000930">
    <property type="term" value="C:gamma-tubulin complex"/>
    <property type="evidence" value="ECO:0007669"/>
    <property type="project" value="TreeGrafter"/>
</dbReference>
<dbReference type="GO" id="GO:0031122">
    <property type="term" value="P:cytoplasmic microtubule organization"/>
    <property type="evidence" value="ECO:0007669"/>
    <property type="project" value="TreeGrafter"/>
</dbReference>
<dbReference type="GO" id="GO:0051011">
    <property type="term" value="F:microtubule minus-end binding"/>
    <property type="evidence" value="ECO:0007669"/>
    <property type="project" value="TreeGrafter"/>
</dbReference>
<feature type="region of interest" description="Disordered" evidence="6">
    <location>
        <begin position="924"/>
        <end position="951"/>
    </location>
</feature>
<feature type="domain" description="Gamma tubulin complex component C-terminal" evidence="7">
    <location>
        <begin position="624"/>
        <end position="1025"/>
    </location>
</feature>
<dbReference type="Proteomes" id="UP000750711">
    <property type="component" value="Unassembled WGS sequence"/>
</dbReference>
<evidence type="ECO:0000259" key="8">
    <source>
        <dbReference type="Pfam" id="PF17681"/>
    </source>
</evidence>
<keyword evidence="10" id="KW-1185">Reference proteome</keyword>
<dbReference type="AlphaFoldDB" id="A0A9P8RR64"/>
<dbReference type="FunFam" id="1.20.120.1900:FF:000013">
    <property type="entry name" value="Spindle pole body component"/>
    <property type="match status" value="1"/>
</dbReference>
<feature type="compositionally biased region" description="Pro residues" evidence="6">
    <location>
        <begin position="931"/>
        <end position="942"/>
    </location>
</feature>
<evidence type="ECO:0000256" key="6">
    <source>
        <dbReference type="SAM" id="MobiDB-lite"/>
    </source>
</evidence>
<dbReference type="PANTHER" id="PTHR19302:SF70">
    <property type="entry name" value="GAMMA-TUBULIN COMPLEX COMPONENT 6"/>
    <property type="match status" value="1"/>
</dbReference>
<dbReference type="InterPro" id="IPR040457">
    <property type="entry name" value="GCP_C"/>
</dbReference>
<dbReference type="InterPro" id="IPR007259">
    <property type="entry name" value="GCP"/>
</dbReference>